<accession>A0A832I1C6</accession>
<evidence type="ECO:0000256" key="1">
    <source>
        <dbReference type="ARBA" id="ARBA00022676"/>
    </source>
</evidence>
<dbReference type="InterPro" id="IPR002201">
    <property type="entry name" value="Glyco_trans_9"/>
</dbReference>
<dbReference type="Gene3D" id="3.40.50.2000">
    <property type="entry name" value="Glycogen Phosphorylase B"/>
    <property type="match status" value="2"/>
</dbReference>
<keyword evidence="2 3" id="KW-0808">Transferase</keyword>
<protein>
    <submittedName>
        <fullName evidence="3">Glycosyltransferase family 9 protein</fullName>
    </submittedName>
</protein>
<keyword evidence="1" id="KW-0328">Glycosyltransferase</keyword>
<sequence length="373" mass="39593">MMRSRRSRSSPSRSSKRWTRARAPWCARRWRGREAARVSGPLLALRPRALGDVVLVTPALRALAAGHPGAELDVVTEARYAPLLEGLPGIARVWPLERSGAATAALARRLAARRYAAAVDFFGNPRTAFLCARTRAPLRAGYDLRGRRGAYTVRVPRTATLPDGRREYAAATHVRLAVAAGGRADGLDARIALAAPAREEAERLLAAAGVGEPARTVGLVAAGTWPTKTWPLADAALFARRLIAGGRPVLALGGPGESDLVARLAALAPGVRVLPPCGVAALAAVVERLAAVVGTDSGPRHVAAALGVPTFAWFGPTHPDNWNPPGAAHGHWFTDVPCRGCDRTTCPHWTCMTRLDPDEAAARVVAHLERHGR</sequence>
<name>A0A832I1C6_UNCEI</name>
<dbReference type="GO" id="GO:0005829">
    <property type="term" value="C:cytosol"/>
    <property type="evidence" value="ECO:0007669"/>
    <property type="project" value="TreeGrafter"/>
</dbReference>
<dbReference type="Pfam" id="PF01075">
    <property type="entry name" value="Glyco_transf_9"/>
    <property type="match status" value="1"/>
</dbReference>
<evidence type="ECO:0000313" key="3">
    <source>
        <dbReference type="EMBL" id="HGZ42946.1"/>
    </source>
</evidence>
<comment type="caution">
    <text evidence="3">The sequence shown here is derived from an EMBL/GenBank/DDBJ whole genome shotgun (WGS) entry which is preliminary data.</text>
</comment>
<dbReference type="GO" id="GO:0008713">
    <property type="term" value="F:ADP-heptose-lipopolysaccharide heptosyltransferase activity"/>
    <property type="evidence" value="ECO:0007669"/>
    <property type="project" value="TreeGrafter"/>
</dbReference>
<organism evidence="3">
    <name type="scientific">Eiseniibacteriota bacterium</name>
    <dbReference type="NCBI Taxonomy" id="2212470"/>
    <lineage>
        <taxon>Bacteria</taxon>
        <taxon>Candidatus Eiseniibacteriota</taxon>
    </lineage>
</organism>
<dbReference type="InterPro" id="IPR051199">
    <property type="entry name" value="LPS_LOS_Heptosyltrfase"/>
</dbReference>
<dbReference type="PANTHER" id="PTHR30160">
    <property type="entry name" value="TETRAACYLDISACCHARIDE 4'-KINASE-RELATED"/>
    <property type="match status" value="1"/>
</dbReference>
<dbReference type="SUPFAM" id="SSF53756">
    <property type="entry name" value="UDP-Glycosyltransferase/glycogen phosphorylase"/>
    <property type="match status" value="1"/>
</dbReference>
<dbReference type="GO" id="GO:0009244">
    <property type="term" value="P:lipopolysaccharide core region biosynthetic process"/>
    <property type="evidence" value="ECO:0007669"/>
    <property type="project" value="TreeGrafter"/>
</dbReference>
<dbReference type="AlphaFoldDB" id="A0A832I1C6"/>
<gene>
    <name evidence="3" type="ORF">ENR23_05870</name>
</gene>
<dbReference type="CDD" id="cd03789">
    <property type="entry name" value="GT9_LPS_heptosyltransferase"/>
    <property type="match status" value="1"/>
</dbReference>
<reference evidence="3" key="1">
    <citation type="journal article" date="2020" name="mSystems">
        <title>Genome- and Community-Level Interaction Insights into Carbon Utilization and Element Cycling Functions of Hydrothermarchaeota in Hydrothermal Sediment.</title>
        <authorList>
            <person name="Zhou Z."/>
            <person name="Liu Y."/>
            <person name="Xu W."/>
            <person name="Pan J."/>
            <person name="Luo Z.H."/>
            <person name="Li M."/>
        </authorList>
    </citation>
    <scope>NUCLEOTIDE SEQUENCE [LARGE SCALE GENOMIC DNA]</scope>
    <source>
        <strain evidence="3">SpSt-381</strain>
    </source>
</reference>
<dbReference type="PANTHER" id="PTHR30160:SF1">
    <property type="entry name" value="LIPOPOLYSACCHARIDE 1,2-N-ACETYLGLUCOSAMINETRANSFERASE-RELATED"/>
    <property type="match status" value="1"/>
</dbReference>
<proteinExistence type="predicted"/>
<evidence type="ECO:0000256" key="2">
    <source>
        <dbReference type="ARBA" id="ARBA00022679"/>
    </source>
</evidence>
<dbReference type="EMBL" id="DSQF01000012">
    <property type="protein sequence ID" value="HGZ42946.1"/>
    <property type="molecule type" value="Genomic_DNA"/>
</dbReference>